<organism evidence="10 11">
    <name type="scientific">Klebsiella pneumoniae</name>
    <dbReference type="NCBI Taxonomy" id="573"/>
    <lineage>
        <taxon>Bacteria</taxon>
        <taxon>Pseudomonadati</taxon>
        <taxon>Pseudomonadota</taxon>
        <taxon>Gammaproteobacteria</taxon>
        <taxon>Enterobacterales</taxon>
        <taxon>Enterobacteriaceae</taxon>
        <taxon>Klebsiella/Raoultella group</taxon>
        <taxon>Klebsiella</taxon>
        <taxon>Klebsiella pneumoniae complex</taxon>
    </lineage>
</organism>
<evidence type="ECO:0000256" key="8">
    <source>
        <dbReference type="SAM" id="SignalP"/>
    </source>
</evidence>
<evidence type="ECO:0000256" key="6">
    <source>
        <dbReference type="ARBA" id="ARBA00023136"/>
    </source>
</evidence>
<sequence>MKQRSFCPGRLSTAIAIALCCFPPFSSGQENPGTVYQFNDGFIVGSREKVDLSRFSTSAITEGTYSLDVYTNDEWKGRYDLRIARDKDGRLGVCYTKAMLAQYGIAAEKLNPQLSEQEGYCGSLKSWRNEENVKDNLVQSSLRLNISVPQIYEDQRLKNYVSPEFWDKGITRAQSWLDGERLEQPYLFGGRVG</sequence>
<dbReference type="EMBL" id="LR134162">
    <property type="protein sequence ID" value="VEB02104.1"/>
    <property type="molecule type" value="Genomic_DNA"/>
</dbReference>
<gene>
    <name evidence="10" type="primary">fimD_5</name>
    <name evidence="10" type="ORF">NCTC13635_02598</name>
</gene>
<evidence type="ECO:0000259" key="9">
    <source>
        <dbReference type="Pfam" id="PF13954"/>
    </source>
</evidence>
<proteinExistence type="inferred from homology"/>
<feature type="signal peptide" evidence="8">
    <location>
        <begin position="1"/>
        <end position="28"/>
    </location>
</feature>
<keyword evidence="3" id="KW-0813">Transport</keyword>
<keyword evidence="4" id="KW-0812">Transmembrane</keyword>
<evidence type="ECO:0000313" key="11">
    <source>
        <dbReference type="Proteomes" id="UP000282433"/>
    </source>
</evidence>
<keyword evidence="7" id="KW-0998">Cell outer membrane</keyword>
<evidence type="ECO:0000256" key="7">
    <source>
        <dbReference type="ARBA" id="ARBA00023237"/>
    </source>
</evidence>
<dbReference type="GO" id="GO:0009297">
    <property type="term" value="P:pilus assembly"/>
    <property type="evidence" value="ECO:0007669"/>
    <property type="project" value="InterPro"/>
</dbReference>
<keyword evidence="5 8" id="KW-0732">Signal</keyword>
<comment type="similarity">
    <text evidence="2">Belongs to the fimbrial export usher family.</text>
</comment>
<protein>
    <submittedName>
        <fullName evidence="10">Fimbriae usher protein StcC</fullName>
    </submittedName>
</protein>
<evidence type="ECO:0000256" key="5">
    <source>
        <dbReference type="ARBA" id="ARBA00022729"/>
    </source>
</evidence>
<dbReference type="Pfam" id="PF13954">
    <property type="entry name" value="PapC_N"/>
    <property type="match status" value="1"/>
</dbReference>
<name>A0A447RQR6_KLEPN</name>
<dbReference type="Gene3D" id="3.10.20.410">
    <property type="match status" value="1"/>
</dbReference>
<evidence type="ECO:0000256" key="1">
    <source>
        <dbReference type="ARBA" id="ARBA00004571"/>
    </source>
</evidence>
<feature type="chain" id="PRO_5019497015" evidence="8">
    <location>
        <begin position="29"/>
        <end position="193"/>
    </location>
</feature>
<evidence type="ECO:0000256" key="3">
    <source>
        <dbReference type="ARBA" id="ARBA00022448"/>
    </source>
</evidence>
<dbReference type="GO" id="GO:0009279">
    <property type="term" value="C:cell outer membrane"/>
    <property type="evidence" value="ECO:0007669"/>
    <property type="project" value="UniProtKB-SubCell"/>
</dbReference>
<dbReference type="SUPFAM" id="SSF141729">
    <property type="entry name" value="FimD N-terminal domain-like"/>
    <property type="match status" value="1"/>
</dbReference>
<accession>A0A447RQR6</accession>
<comment type="subcellular location">
    <subcellularLocation>
        <location evidence="1">Cell outer membrane</location>
        <topology evidence="1">Multi-pass membrane protein</topology>
    </subcellularLocation>
</comment>
<evidence type="ECO:0000256" key="2">
    <source>
        <dbReference type="ARBA" id="ARBA00008064"/>
    </source>
</evidence>
<dbReference type="InterPro" id="IPR025885">
    <property type="entry name" value="PapC_N"/>
</dbReference>
<dbReference type="InterPro" id="IPR000015">
    <property type="entry name" value="Fimb_usher"/>
</dbReference>
<dbReference type="InterPro" id="IPR037224">
    <property type="entry name" value="PapC_N_sf"/>
</dbReference>
<feature type="domain" description="PapC N-terminal" evidence="9">
    <location>
        <begin position="37"/>
        <end position="173"/>
    </location>
</feature>
<keyword evidence="6" id="KW-0472">Membrane</keyword>
<evidence type="ECO:0000256" key="4">
    <source>
        <dbReference type="ARBA" id="ARBA00022692"/>
    </source>
</evidence>
<dbReference type="Proteomes" id="UP000282433">
    <property type="component" value="Chromosome"/>
</dbReference>
<dbReference type="AlphaFoldDB" id="A0A447RQR6"/>
<dbReference type="PANTHER" id="PTHR30451:SF20">
    <property type="entry name" value="FIMBRIAE USHER"/>
    <property type="match status" value="1"/>
</dbReference>
<evidence type="ECO:0000313" key="10">
    <source>
        <dbReference type="EMBL" id="VEB02104.1"/>
    </source>
</evidence>
<dbReference type="GO" id="GO:0015473">
    <property type="term" value="F:fimbrial usher porin activity"/>
    <property type="evidence" value="ECO:0007669"/>
    <property type="project" value="InterPro"/>
</dbReference>
<reference evidence="10 11" key="1">
    <citation type="submission" date="2018-12" db="EMBL/GenBank/DDBJ databases">
        <authorList>
            <consortium name="Pathogen Informatics"/>
        </authorList>
    </citation>
    <scope>NUCLEOTIDE SEQUENCE [LARGE SCALE GENOMIC DNA]</scope>
    <source>
        <strain evidence="10 11">NCTC13635</strain>
    </source>
</reference>
<dbReference type="PANTHER" id="PTHR30451">
    <property type="entry name" value="OUTER MEMBRANE USHER PROTEIN"/>
    <property type="match status" value="1"/>
</dbReference>